<dbReference type="SUPFAM" id="SSF46785">
    <property type="entry name" value="Winged helix' DNA-binding domain"/>
    <property type="match status" value="1"/>
</dbReference>
<organism evidence="2 3">
    <name type="scientific">Phytohabitans houttuyneae</name>
    <dbReference type="NCBI Taxonomy" id="1076126"/>
    <lineage>
        <taxon>Bacteria</taxon>
        <taxon>Bacillati</taxon>
        <taxon>Actinomycetota</taxon>
        <taxon>Actinomycetes</taxon>
        <taxon>Micromonosporales</taxon>
        <taxon>Micromonosporaceae</taxon>
    </lineage>
</organism>
<dbReference type="PANTHER" id="PTHR33164:SF104">
    <property type="entry name" value="TRANSCRIPTIONAL REGULATORY PROTEIN"/>
    <property type="match status" value="1"/>
</dbReference>
<dbReference type="GO" id="GO:0003700">
    <property type="term" value="F:DNA-binding transcription factor activity"/>
    <property type="evidence" value="ECO:0007669"/>
    <property type="project" value="InterPro"/>
</dbReference>
<protein>
    <submittedName>
        <fullName evidence="2">MarR family transcriptional regulator</fullName>
    </submittedName>
</protein>
<dbReference type="GO" id="GO:0006950">
    <property type="term" value="P:response to stress"/>
    <property type="evidence" value="ECO:0007669"/>
    <property type="project" value="TreeGrafter"/>
</dbReference>
<dbReference type="SMART" id="SM00347">
    <property type="entry name" value="HTH_MARR"/>
    <property type="match status" value="1"/>
</dbReference>
<dbReference type="EMBL" id="BLPF01000004">
    <property type="protein sequence ID" value="GFJ85941.1"/>
    <property type="molecule type" value="Genomic_DNA"/>
</dbReference>
<dbReference type="Proteomes" id="UP000482800">
    <property type="component" value="Unassembled WGS sequence"/>
</dbReference>
<reference evidence="2 3" key="1">
    <citation type="submission" date="2020-03" db="EMBL/GenBank/DDBJ databases">
        <title>Whole genome shotgun sequence of Phytohabitans houttuyneae NBRC 108639.</title>
        <authorList>
            <person name="Komaki H."/>
            <person name="Tamura T."/>
        </authorList>
    </citation>
    <scope>NUCLEOTIDE SEQUENCE [LARGE SCALE GENOMIC DNA]</scope>
    <source>
        <strain evidence="2 3">NBRC 108639</strain>
    </source>
</reference>
<evidence type="ECO:0000313" key="2">
    <source>
        <dbReference type="EMBL" id="GFJ85941.1"/>
    </source>
</evidence>
<reference evidence="2 3" key="2">
    <citation type="submission" date="2020-03" db="EMBL/GenBank/DDBJ databases">
        <authorList>
            <person name="Ichikawa N."/>
            <person name="Kimura A."/>
            <person name="Kitahashi Y."/>
            <person name="Uohara A."/>
        </authorList>
    </citation>
    <scope>NUCLEOTIDE SEQUENCE [LARGE SCALE GENOMIC DNA]</scope>
    <source>
        <strain evidence="2 3">NBRC 108639</strain>
    </source>
</reference>
<keyword evidence="3" id="KW-1185">Reference proteome</keyword>
<evidence type="ECO:0000313" key="3">
    <source>
        <dbReference type="Proteomes" id="UP000482800"/>
    </source>
</evidence>
<dbReference type="InterPro" id="IPR036390">
    <property type="entry name" value="WH_DNA-bd_sf"/>
</dbReference>
<name>A0A6V8KUC5_9ACTN</name>
<sequence>MSRDTTDVIAAAWARELPGVVGTELELAKRAGRLSALLTERVEAALGRLGLTKGEYEILAVLRAAGAPFRLRPADLSQRLLLSSGGTSNLLRRLTAAELVEREENPADARSSWVRLTPRGIETAEEAVRAATAAQARLLGQVPEQTTRAAIDALRALLLALGDAA</sequence>
<evidence type="ECO:0000259" key="1">
    <source>
        <dbReference type="PROSITE" id="PS50995"/>
    </source>
</evidence>
<comment type="caution">
    <text evidence="2">The sequence shown here is derived from an EMBL/GenBank/DDBJ whole genome shotgun (WGS) entry which is preliminary data.</text>
</comment>
<dbReference type="PANTHER" id="PTHR33164">
    <property type="entry name" value="TRANSCRIPTIONAL REGULATOR, MARR FAMILY"/>
    <property type="match status" value="1"/>
</dbReference>
<gene>
    <name evidence="2" type="ORF">Phou_101210</name>
</gene>
<dbReference type="AlphaFoldDB" id="A0A6V8KUC5"/>
<dbReference type="InterPro" id="IPR039422">
    <property type="entry name" value="MarR/SlyA-like"/>
</dbReference>
<dbReference type="InterPro" id="IPR036388">
    <property type="entry name" value="WH-like_DNA-bd_sf"/>
</dbReference>
<dbReference type="PROSITE" id="PS50995">
    <property type="entry name" value="HTH_MARR_2"/>
    <property type="match status" value="1"/>
</dbReference>
<accession>A0A6V8KUC5</accession>
<dbReference type="Gene3D" id="1.10.10.10">
    <property type="entry name" value="Winged helix-like DNA-binding domain superfamily/Winged helix DNA-binding domain"/>
    <property type="match status" value="1"/>
</dbReference>
<dbReference type="Pfam" id="PF12802">
    <property type="entry name" value="MarR_2"/>
    <property type="match status" value="1"/>
</dbReference>
<dbReference type="RefSeq" id="WP_173071280.1">
    <property type="nucleotide sequence ID" value="NZ_BAABGO010000002.1"/>
</dbReference>
<dbReference type="InterPro" id="IPR000835">
    <property type="entry name" value="HTH_MarR-typ"/>
</dbReference>
<proteinExistence type="predicted"/>
<feature type="domain" description="HTH marR-type" evidence="1">
    <location>
        <begin position="24"/>
        <end position="163"/>
    </location>
</feature>